<gene>
    <name evidence="1" type="ORF">SAMN05421803_10444</name>
</gene>
<reference evidence="1 2" key="1">
    <citation type="submission" date="2016-11" db="EMBL/GenBank/DDBJ databases">
        <authorList>
            <person name="Jaros S."/>
            <person name="Januszkiewicz K."/>
            <person name="Wedrychowicz H."/>
        </authorList>
    </citation>
    <scope>NUCLEOTIDE SEQUENCE [LARGE SCALE GENOMIC DNA]</scope>
    <source>
        <strain evidence="1 2">CGMCC 4.5723</strain>
    </source>
</reference>
<dbReference type="Gene3D" id="3.40.50.300">
    <property type="entry name" value="P-loop containing nucleotide triphosphate hydrolases"/>
    <property type="match status" value="2"/>
</dbReference>
<dbReference type="InterPro" id="IPR027417">
    <property type="entry name" value="P-loop_NTPase"/>
</dbReference>
<sequence>MTTHRPLTVTGYLELTSDQRRLLERLPFEGSHLVHGPAGSGKSVLAVHRAAMLSLTGTPVTLLSRSNTLRQQAMRWGSEIAPEVEVMTFHAWLNGLFRSAEGTAVPVPAGASSEWEIDWTGVLTGLAGHSCPGALVVDEGQDLPPAFYSLCTLLRVQVTVFADENQTITDTNSTLAEIEKKLKVSAIPLAGNHRNTRQIAVLADHFHKAAKTSGPRLADGPMPTLTAHRSWEGFVDQVRDHLRTQPKQTTAVVVQRTLTQKKLMELFARRGVAVQAYLGSGHPNHRRLDPARAGVTLLTRTSAKGLEFDSVFVPDTHEDRAHPEDPDQRCLYYMLTTRARSSLDLGYLGDREPDHLHAIPERYLKRRAW</sequence>
<dbReference type="EMBL" id="FQZK01000004">
    <property type="protein sequence ID" value="SHJ17495.1"/>
    <property type="molecule type" value="Genomic_DNA"/>
</dbReference>
<dbReference type="Proteomes" id="UP000184452">
    <property type="component" value="Unassembled WGS sequence"/>
</dbReference>
<dbReference type="GO" id="GO:0000725">
    <property type="term" value="P:recombinational repair"/>
    <property type="evidence" value="ECO:0007669"/>
    <property type="project" value="TreeGrafter"/>
</dbReference>
<dbReference type="GO" id="GO:0043138">
    <property type="term" value="F:3'-5' DNA helicase activity"/>
    <property type="evidence" value="ECO:0007669"/>
    <property type="project" value="TreeGrafter"/>
</dbReference>
<dbReference type="STRING" id="758803.SAMN05421803_10444"/>
<accession>A0A1M6H5N5</accession>
<dbReference type="GO" id="GO:0003677">
    <property type="term" value="F:DNA binding"/>
    <property type="evidence" value="ECO:0007669"/>
    <property type="project" value="InterPro"/>
</dbReference>
<dbReference type="SUPFAM" id="SSF52540">
    <property type="entry name" value="P-loop containing nucleoside triphosphate hydrolases"/>
    <property type="match status" value="1"/>
</dbReference>
<dbReference type="InterPro" id="IPR000212">
    <property type="entry name" value="DNA_helicase_UvrD/REP"/>
</dbReference>
<dbReference type="RefSeq" id="WP_084737082.1">
    <property type="nucleotide sequence ID" value="NZ_FQZK01000004.1"/>
</dbReference>
<evidence type="ECO:0000313" key="2">
    <source>
        <dbReference type="Proteomes" id="UP000184452"/>
    </source>
</evidence>
<dbReference type="GO" id="GO:0005524">
    <property type="term" value="F:ATP binding"/>
    <property type="evidence" value="ECO:0007669"/>
    <property type="project" value="InterPro"/>
</dbReference>
<dbReference type="PANTHER" id="PTHR11070">
    <property type="entry name" value="UVRD / RECB / PCRA DNA HELICASE FAMILY MEMBER"/>
    <property type="match status" value="1"/>
</dbReference>
<dbReference type="AlphaFoldDB" id="A0A1M6H5N5"/>
<protein>
    <submittedName>
        <fullName evidence="1">Uncharacterized protein</fullName>
    </submittedName>
</protein>
<dbReference type="PANTHER" id="PTHR11070:SF2">
    <property type="entry name" value="ATP-DEPENDENT DNA HELICASE SRS2"/>
    <property type="match status" value="1"/>
</dbReference>
<keyword evidence="2" id="KW-1185">Reference proteome</keyword>
<name>A0A1M6H5N5_9ACTN</name>
<organism evidence="1 2">
    <name type="scientific">Nocardiopsis flavescens</name>
    <dbReference type="NCBI Taxonomy" id="758803"/>
    <lineage>
        <taxon>Bacteria</taxon>
        <taxon>Bacillati</taxon>
        <taxon>Actinomycetota</taxon>
        <taxon>Actinomycetes</taxon>
        <taxon>Streptosporangiales</taxon>
        <taxon>Nocardiopsidaceae</taxon>
        <taxon>Nocardiopsis</taxon>
    </lineage>
</organism>
<evidence type="ECO:0000313" key="1">
    <source>
        <dbReference type="EMBL" id="SHJ17495.1"/>
    </source>
</evidence>
<proteinExistence type="predicted"/>
<dbReference type="OrthoDB" id="3196525at2"/>